<accession>A0A0J6H3I4</accession>
<reference evidence="4 6" key="3">
    <citation type="submission" date="2023-03" db="EMBL/GenBank/DDBJ databases">
        <title>Agriculturally important microbes genome sequencing.</title>
        <authorList>
            <person name="Dunlap C."/>
        </authorList>
    </citation>
    <scope>NUCLEOTIDE SEQUENCE [LARGE SCALE GENOMIC DNA]</scope>
    <source>
        <strain evidence="4 6">CBP-3203</strain>
    </source>
</reference>
<comment type="caution">
    <text evidence="3">The sequence shown here is derived from an EMBL/GenBank/DDBJ whole genome shotgun (WGS) entry which is preliminary data.</text>
</comment>
<feature type="domain" description="DinB-like" evidence="2">
    <location>
        <begin position="5"/>
        <end position="153"/>
    </location>
</feature>
<dbReference type="RefSeq" id="WP_048354719.1">
    <property type="nucleotide sequence ID" value="NZ_CP023481.1"/>
</dbReference>
<dbReference type="EMBL" id="LECW02000012">
    <property type="protein sequence ID" value="KRT94123.1"/>
    <property type="molecule type" value="Genomic_DNA"/>
</dbReference>
<dbReference type="SUPFAM" id="SSF109854">
    <property type="entry name" value="DinB/YfiT-like putative metalloenzymes"/>
    <property type="match status" value="1"/>
</dbReference>
<proteinExistence type="predicted"/>
<keyword evidence="6" id="KW-1185">Reference proteome</keyword>
<reference evidence="3 5" key="1">
    <citation type="journal article" date="2015" name="Int. J. Syst. Evol. Microbiol.">
        <title>Bacillus glycinifermentans sp. nov., isolated from fermented soybean paste.</title>
        <authorList>
            <person name="Kim S.J."/>
            <person name="Dunlap C.A."/>
            <person name="Kwon S.W."/>
            <person name="Rooney A.P."/>
        </authorList>
    </citation>
    <scope>NUCLEOTIDE SEQUENCE [LARGE SCALE GENOMIC DNA]</scope>
    <source>
        <strain evidence="3 5">GO-13</strain>
    </source>
</reference>
<gene>
    <name evidence="3" type="ORF">AB447_202180</name>
    <name evidence="4" type="ORF">P8828_16535</name>
</gene>
<organism evidence="3 5">
    <name type="scientific">Bacillus glycinifermentans</name>
    <dbReference type="NCBI Taxonomy" id="1664069"/>
    <lineage>
        <taxon>Bacteria</taxon>
        <taxon>Bacillati</taxon>
        <taxon>Bacillota</taxon>
        <taxon>Bacilli</taxon>
        <taxon>Bacillales</taxon>
        <taxon>Bacillaceae</taxon>
        <taxon>Bacillus</taxon>
    </lineage>
</organism>
<evidence type="ECO:0000313" key="4">
    <source>
        <dbReference type="EMBL" id="MEC0486399.1"/>
    </source>
</evidence>
<dbReference type="InterPro" id="IPR024775">
    <property type="entry name" value="DinB-like"/>
</dbReference>
<dbReference type="Proteomes" id="UP000036168">
    <property type="component" value="Unassembled WGS sequence"/>
</dbReference>
<name>A0A0J6EGW0_9BACI</name>
<dbReference type="PATRIC" id="fig|1664069.3.peg.612"/>
<evidence type="ECO:0000313" key="6">
    <source>
        <dbReference type="Proteomes" id="UP001341297"/>
    </source>
</evidence>
<dbReference type="EMBL" id="JARRTL010000016">
    <property type="protein sequence ID" value="MEC0486399.1"/>
    <property type="molecule type" value="Genomic_DNA"/>
</dbReference>
<evidence type="ECO:0000259" key="2">
    <source>
        <dbReference type="Pfam" id="PF12867"/>
    </source>
</evidence>
<accession>A0A0J6EGW0</accession>
<dbReference type="Gene3D" id="1.20.120.450">
    <property type="entry name" value="dinb family like domain"/>
    <property type="match status" value="1"/>
</dbReference>
<dbReference type="Pfam" id="PF12867">
    <property type="entry name" value="DinB_2"/>
    <property type="match status" value="1"/>
</dbReference>
<evidence type="ECO:0000313" key="3">
    <source>
        <dbReference type="EMBL" id="KRT94123.1"/>
    </source>
</evidence>
<dbReference type="AlphaFoldDB" id="A0A0J6EGW0"/>
<protein>
    <submittedName>
        <fullName evidence="4">DinB family protein</fullName>
    </submittedName>
</protein>
<dbReference type="Proteomes" id="UP001341297">
    <property type="component" value="Unassembled WGS sequence"/>
</dbReference>
<evidence type="ECO:0000256" key="1">
    <source>
        <dbReference type="SAM" id="MobiDB-lite"/>
    </source>
</evidence>
<feature type="region of interest" description="Disordered" evidence="1">
    <location>
        <begin position="71"/>
        <end position="92"/>
    </location>
</feature>
<evidence type="ECO:0000313" key="5">
    <source>
        <dbReference type="Proteomes" id="UP000036168"/>
    </source>
</evidence>
<reference evidence="3" key="2">
    <citation type="submission" date="2015-10" db="EMBL/GenBank/DDBJ databases">
        <authorList>
            <person name="Gilbert D.G."/>
        </authorList>
    </citation>
    <scope>NUCLEOTIDE SEQUENCE</scope>
    <source>
        <strain evidence="3">GO-13</strain>
    </source>
</reference>
<dbReference type="STRING" id="1664069.BGLY_3654"/>
<dbReference type="InterPro" id="IPR034660">
    <property type="entry name" value="DinB/YfiT-like"/>
</dbReference>
<sequence>MMSIFNEARKETWSEIRGLSDDDINKRPEQDEWSIQEVLDHLKKLDLQAARLFRERIRSAPFRTVEAKPVHVSEDRSVKRKAPGSLEPERKTTDSLAIKAELDHARSQLTTVIATLQAEDFERVLPHSVFKELTVRQWIDFIGHHEKRHVKQIQEIKKKLS</sequence>